<keyword evidence="9 13" id="KW-1133">Transmembrane helix</keyword>
<keyword evidence="11 13" id="KW-0472">Membrane</keyword>
<dbReference type="GO" id="GO:0046872">
    <property type="term" value="F:metal ion binding"/>
    <property type="evidence" value="ECO:0007669"/>
    <property type="project" value="UniProtKB-KW"/>
</dbReference>
<dbReference type="GO" id="GO:0022904">
    <property type="term" value="P:respiratory electron transport chain"/>
    <property type="evidence" value="ECO:0007669"/>
    <property type="project" value="InterPro"/>
</dbReference>
<evidence type="ECO:0000256" key="10">
    <source>
        <dbReference type="ARBA" id="ARBA00023004"/>
    </source>
</evidence>
<name>A0A5Q2VEL7_SERPR</name>
<proteinExistence type="inferred from homology"/>
<dbReference type="AlphaFoldDB" id="A0A5Q2VEL7"/>
<keyword evidence="10" id="KW-0408">Iron</keyword>
<feature type="transmembrane region" description="Helical" evidence="13">
    <location>
        <begin position="45"/>
        <end position="69"/>
    </location>
</feature>
<keyword evidence="5" id="KW-0349">Heme</keyword>
<dbReference type="Pfam" id="PF01292">
    <property type="entry name" value="Ni_hydr_CYTB"/>
    <property type="match status" value="1"/>
</dbReference>
<comment type="similarity">
    <text evidence="12">Belongs to the cytochrome b561 family.</text>
</comment>
<accession>A0A5Q2VEL7</accession>
<keyword evidence="8" id="KW-0249">Electron transport</keyword>
<dbReference type="Gene3D" id="1.20.950.20">
    <property type="entry name" value="Transmembrane di-heme cytochromes, Chain C"/>
    <property type="match status" value="1"/>
</dbReference>
<dbReference type="EMBL" id="CP045913">
    <property type="protein sequence ID" value="QGH62011.1"/>
    <property type="molecule type" value="Genomic_DNA"/>
</dbReference>
<feature type="transmembrane region" description="Helical" evidence="13">
    <location>
        <begin position="20"/>
        <end position="39"/>
    </location>
</feature>
<reference evidence="15 16" key="1">
    <citation type="submission" date="2019-11" db="EMBL/GenBank/DDBJ databases">
        <title>The Phosphoenolpyruvate Phosphotransferase System Regulates Serratia proteamaculans 336X Biofilm Formation and Wheat Roots colonization.</title>
        <authorList>
            <person name="Liu F."/>
        </authorList>
    </citation>
    <scope>NUCLEOTIDE SEQUENCE [LARGE SCALE GENOMIC DNA]</scope>
    <source>
        <strain evidence="15 16">336X</strain>
    </source>
</reference>
<dbReference type="GO" id="GO:0009055">
    <property type="term" value="F:electron transfer activity"/>
    <property type="evidence" value="ECO:0007669"/>
    <property type="project" value="InterPro"/>
</dbReference>
<sequence>MKKNIAVLPRYDAFSRLLHWVVAAVIIYAMCMGYVLHALEGTEYFQFFSVLNMSLGTVATPIMAVRFIWRFFRPSVPYPHGIEGVKKGIAVFAHEIFYLAIFVTLISGFLMLKQGYNLFGLYPVPQPLPSAEINQFFFQVHRYACISVGVLLVLHILAIGKHQLIEKRKILSRML</sequence>
<protein>
    <submittedName>
        <fullName evidence="15">Cytochrome B</fullName>
    </submittedName>
</protein>
<gene>
    <name evidence="15" type="ORF">GHV41_14770</name>
</gene>
<evidence type="ECO:0000256" key="4">
    <source>
        <dbReference type="ARBA" id="ARBA00022475"/>
    </source>
</evidence>
<keyword evidence="6 13" id="KW-0812">Transmembrane</keyword>
<evidence type="ECO:0000256" key="12">
    <source>
        <dbReference type="ARBA" id="ARBA00037975"/>
    </source>
</evidence>
<dbReference type="PANTHER" id="PTHR30529:SF1">
    <property type="entry name" value="CYTOCHROME B561 HOMOLOG 2"/>
    <property type="match status" value="1"/>
</dbReference>
<feature type="domain" description="Cytochrome b561 bacterial/Ni-hydrogenase" evidence="14">
    <location>
        <begin position="10"/>
        <end position="175"/>
    </location>
</feature>
<evidence type="ECO:0000313" key="15">
    <source>
        <dbReference type="EMBL" id="QGH62011.1"/>
    </source>
</evidence>
<keyword evidence="4" id="KW-1003">Cell membrane</keyword>
<evidence type="ECO:0000256" key="8">
    <source>
        <dbReference type="ARBA" id="ARBA00022982"/>
    </source>
</evidence>
<evidence type="ECO:0000256" key="7">
    <source>
        <dbReference type="ARBA" id="ARBA00022723"/>
    </source>
</evidence>
<evidence type="ECO:0000256" key="2">
    <source>
        <dbReference type="ARBA" id="ARBA00004651"/>
    </source>
</evidence>
<evidence type="ECO:0000259" key="14">
    <source>
        <dbReference type="Pfam" id="PF01292"/>
    </source>
</evidence>
<dbReference type="GO" id="GO:0005886">
    <property type="term" value="C:plasma membrane"/>
    <property type="evidence" value="ECO:0007669"/>
    <property type="project" value="UniProtKB-SubCell"/>
</dbReference>
<feature type="transmembrane region" description="Helical" evidence="13">
    <location>
        <begin position="140"/>
        <end position="160"/>
    </location>
</feature>
<evidence type="ECO:0000256" key="9">
    <source>
        <dbReference type="ARBA" id="ARBA00022989"/>
    </source>
</evidence>
<keyword evidence="3" id="KW-0813">Transport</keyword>
<dbReference type="SUPFAM" id="SSF81342">
    <property type="entry name" value="Transmembrane di-heme cytochromes"/>
    <property type="match status" value="1"/>
</dbReference>
<evidence type="ECO:0000256" key="5">
    <source>
        <dbReference type="ARBA" id="ARBA00022617"/>
    </source>
</evidence>
<keyword evidence="7" id="KW-0479">Metal-binding</keyword>
<evidence type="ECO:0000313" key="16">
    <source>
        <dbReference type="Proteomes" id="UP000381260"/>
    </source>
</evidence>
<dbReference type="GO" id="GO:0020037">
    <property type="term" value="F:heme binding"/>
    <property type="evidence" value="ECO:0007669"/>
    <property type="project" value="TreeGrafter"/>
</dbReference>
<dbReference type="PANTHER" id="PTHR30529">
    <property type="entry name" value="CYTOCHROME B561"/>
    <property type="match status" value="1"/>
</dbReference>
<evidence type="ECO:0000256" key="3">
    <source>
        <dbReference type="ARBA" id="ARBA00022448"/>
    </source>
</evidence>
<evidence type="ECO:0000256" key="11">
    <source>
        <dbReference type="ARBA" id="ARBA00023136"/>
    </source>
</evidence>
<dbReference type="InterPro" id="IPR052168">
    <property type="entry name" value="Cytochrome_b561_oxidase"/>
</dbReference>
<evidence type="ECO:0000256" key="1">
    <source>
        <dbReference type="ARBA" id="ARBA00001970"/>
    </source>
</evidence>
<evidence type="ECO:0000256" key="13">
    <source>
        <dbReference type="SAM" id="Phobius"/>
    </source>
</evidence>
<dbReference type="Proteomes" id="UP000381260">
    <property type="component" value="Chromosome"/>
</dbReference>
<comment type="cofactor">
    <cofactor evidence="1">
        <name>heme b</name>
        <dbReference type="ChEBI" id="CHEBI:60344"/>
    </cofactor>
</comment>
<dbReference type="RefSeq" id="WP_153859043.1">
    <property type="nucleotide sequence ID" value="NZ_CP045913.1"/>
</dbReference>
<evidence type="ECO:0000256" key="6">
    <source>
        <dbReference type="ARBA" id="ARBA00022692"/>
    </source>
</evidence>
<dbReference type="InterPro" id="IPR016174">
    <property type="entry name" value="Di-haem_cyt_TM"/>
</dbReference>
<dbReference type="InterPro" id="IPR011577">
    <property type="entry name" value="Cyt_b561_bac/Ni-Hgenase"/>
</dbReference>
<comment type="subcellular location">
    <subcellularLocation>
        <location evidence="2">Cell membrane</location>
        <topology evidence="2">Multi-pass membrane protein</topology>
    </subcellularLocation>
</comment>
<feature type="transmembrane region" description="Helical" evidence="13">
    <location>
        <begin position="89"/>
        <end position="112"/>
    </location>
</feature>
<organism evidence="15 16">
    <name type="scientific">Serratia proteamaculans</name>
    <dbReference type="NCBI Taxonomy" id="28151"/>
    <lineage>
        <taxon>Bacteria</taxon>
        <taxon>Pseudomonadati</taxon>
        <taxon>Pseudomonadota</taxon>
        <taxon>Gammaproteobacteria</taxon>
        <taxon>Enterobacterales</taxon>
        <taxon>Yersiniaceae</taxon>
        <taxon>Serratia</taxon>
    </lineage>
</organism>